<dbReference type="KEGG" id="tps:THAPS_6875"/>
<dbReference type="GO" id="GO:0044458">
    <property type="term" value="P:motile cilium assembly"/>
    <property type="evidence" value="ECO:0000318"/>
    <property type="project" value="GO_Central"/>
</dbReference>
<keyword evidence="3" id="KW-0963">Cytoplasm</keyword>
<dbReference type="EMBL" id="CP001160">
    <property type="protein sequence ID" value="ACI64850.1"/>
    <property type="molecule type" value="Genomic_DNA"/>
</dbReference>
<reference evidence="7 8" key="2">
    <citation type="journal article" date="2008" name="Nature">
        <title>The Phaeodactylum genome reveals the evolutionary history of diatom genomes.</title>
        <authorList>
            <person name="Bowler C."/>
            <person name="Allen A.E."/>
            <person name="Badger J.H."/>
            <person name="Grimwood J."/>
            <person name="Jabbari K."/>
            <person name="Kuo A."/>
            <person name="Maheswari U."/>
            <person name="Martens C."/>
            <person name="Maumus F."/>
            <person name="Otillar R.P."/>
            <person name="Rayko E."/>
            <person name="Salamov A."/>
            <person name="Vandepoele K."/>
            <person name="Beszteri B."/>
            <person name="Gruber A."/>
            <person name="Heijde M."/>
            <person name="Katinka M."/>
            <person name="Mock T."/>
            <person name="Valentin K."/>
            <person name="Verret F."/>
            <person name="Berges J.A."/>
            <person name="Brownlee C."/>
            <person name="Cadoret J.P."/>
            <person name="Chiovitti A."/>
            <person name="Choi C.J."/>
            <person name="Coesel S."/>
            <person name="De Martino A."/>
            <person name="Detter J.C."/>
            <person name="Durkin C."/>
            <person name="Falciatore A."/>
            <person name="Fournet J."/>
            <person name="Haruta M."/>
            <person name="Huysman M.J."/>
            <person name="Jenkins B.D."/>
            <person name="Jiroutova K."/>
            <person name="Jorgensen R.E."/>
            <person name="Joubert Y."/>
            <person name="Kaplan A."/>
            <person name="Kroger N."/>
            <person name="Kroth P.G."/>
            <person name="La Roche J."/>
            <person name="Lindquist E."/>
            <person name="Lommer M."/>
            <person name="Martin-Jezequel V."/>
            <person name="Lopez P.J."/>
            <person name="Lucas S."/>
            <person name="Mangogna M."/>
            <person name="McGinnis K."/>
            <person name="Medlin L.K."/>
            <person name="Montsant A."/>
            <person name="Oudot-Le Secq M.P."/>
            <person name="Napoli C."/>
            <person name="Obornik M."/>
            <person name="Parker M.S."/>
            <person name="Petit J.L."/>
            <person name="Porcel B.M."/>
            <person name="Poulsen N."/>
            <person name="Robison M."/>
            <person name="Rychlewski L."/>
            <person name="Rynearson T.A."/>
            <person name="Schmutz J."/>
            <person name="Shapiro H."/>
            <person name="Siaut M."/>
            <person name="Stanley M."/>
            <person name="Sussman M.R."/>
            <person name="Taylor A.R."/>
            <person name="Vardi A."/>
            <person name="von Dassow P."/>
            <person name="Vyverman W."/>
            <person name="Willis A."/>
            <person name="Wyrwicz L.S."/>
            <person name="Rokhsar D.S."/>
            <person name="Weissenbach J."/>
            <person name="Armbrust E.V."/>
            <person name="Green B.R."/>
            <person name="Van de Peer Y."/>
            <person name="Grigoriev I.V."/>
        </authorList>
    </citation>
    <scope>NUCLEOTIDE SEQUENCE [LARGE SCALE GENOMIC DNA]</scope>
    <source>
        <strain evidence="7 8">CCMP1335</strain>
    </source>
</reference>
<dbReference type="GO" id="GO:0005737">
    <property type="term" value="C:cytoplasm"/>
    <property type="evidence" value="ECO:0007669"/>
    <property type="project" value="UniProtKB-SubCell"/>
</dbReference>
<dbReference type="Pfam" id="PF14740">
    <property type="entry name" value="DUF4471"/>
    <property type="match status" value="1"/>
</dbReference>
<dbReference type="OMA" id="WWGYSPA"/>
<dbReference type="InterPro" id="IPR039304">
    <property type="entry name" value="DNAAF3"/>
</dbReference>
<dbReference type="STRING" id="35128.B5YMQ7"/>
<comment type="similarity">
    <text evidence="2">Belongs to the DNAAF3 family.</text>
</comment>
<dbReference type="AlphaFoldDB" id="B5YMQ7"/>
<dbReference type="Pfam" id="PF14737">
    <property type="entry name" value="DUF4470"/>
    <property type="match status" value="1"/>
</dbReference>
<evidence type="ECO:0000256" key="4">
    <source>
        <dbReference type="ARBA" id="ARBA00022794"/>
    </source>
</evidence>
<evidence type="ECO:0000313" key="7">
    <source>
        <dbReference type="EMBL" id="ACI64850.1"/>
    </source>
</evidence>
<evidence type="ECO:0000313" key="8">
    <source>
        <dbReference type="Proteomes" id="UP000001449"/>
    </source>
</evidence>
<feature type="domain" description="Dynein assembly factor 3 C-terminal" evidence="6">
    <location>
        <begin position="139"/>
        <end position="429"/>
    </location>
</feature>
<dbReference type="eggNOG" id="ENOG502QT97">
    <property type="taxonomic scope" value="Eukaryota"/>
</dbReference>
<dbReference type="Proteomes" id="UP000001449">
    <property type="component" value="Chromosome 7"/>
</dbReference>
<organism evidence="7 8">
    <name type="scientific">Thalassiosira pseudonana</name>
    <name type="common">Marine diatom</name>
    <name type="synonym">Cyclotella nana</name>
    <dbReference type="NCBI Taxonomy" id="35128"/>
    <lineage>
        <taxon>Eukaryota</taxon>
        <taxon>Sar</taxon>
        <taxon>Stramenopiles</taxon>
        <taxon>Ochrophyta</taxon>
        <taxon>Bacillariophyta</taxon>
        <taxon>Coscinodiscophyceae</taxon>
        <taxon>Thalassiosirophycidae</taxon>
        <taxon>Thalassiosirales</taxon>
        <taxon>Thalassiosiraceae</taxon>
        <taxon>Thalassiosira</taxon>
    </lineage>
</organism>
<keyword evidence="8" id="KW-1185">Reference proteome</keyword>
<comment type="subcellular location">
    <subcellularLocation>
        <location evidence="1">Cytoplasm</location>
    </subcellularLocation>
</comment>
<evidence type="ECO:0000256" key="2">
    <source>
        <dbReference type="ARBA" id="ARBA00010449"/>
    </source>
</evidence>
<dbReference type="GO" id="GO:0070286">
    <property type="term" value="P:axonemal dynein complex assembly"/>
    <property type="evidence" value="ECO:0000318"/>
    <property type="project" value="GO_Central"/>
</dbReference>
<evidence type="ECO:0000256" key="3">
    <source>
        <dbReference type="ARBA" id="ARBA00022490"/>
    </source>
</evidence>
<name>B5YMQ7_THAPS</name>
<protein>
    <submittedName>
        <fullName evidence="7">Uncharacterized protein</fullName>
    </submittedName>
</protein>
<reference evidence="7 8" key="1">
    <citation type="journal article" date="2004" name="Science">
        <title>The genome of the diatom Thalassiosira pseudonana: ecology, evolution, and metabolism.</title>
        <authorList>
            <person name="Armbrust E.V."/>
            <person name="Berges J.A."/>
            <person name="Bowler C."/>
            <person name="Green B.R."/>
            <person name="Martinez D."/>
            <person name="Putnam N.H."/>
            <person name="Zhou S."/>
            <person name="Allen A.E."/>
            <person name="Apt K.E."/>
            <person name="Bechner M."/>
            <person name="Brzezinski M.A."/>
            <person name="Chaal B.K."/>
            <person name="Chiovitti A."/>
            <person name="Davis A.K."/>
            <person name="Demarest M.S."/>
            <person name="Detter J.C."/>
            <person name="Glavina T."/>
            <person name="Goodstein D."/>
            <person name="Hadi M.Z."/>
            <person name="Hellsten U."/>
            <person name="Hildebrand M."/>
            <person name="Jenkins B.D."/>
            <person name="Jurka J."/>
            <person name="Kapitonov V.V."/>
            <person name="Kroger N."/>
            <person name="Lau W.W."/>
            <person name="Lane T.W."/>
            <person name="Larimer F.W."/>
            <person name="Lippmeier J.C."/>
            <person name="Lucas S."/>
            <person name="Medina M."/>
            <person name="Montsant A."/>
            <person name="Obornik M."/>
            <person name="Parker M.S."/>
            <person name="Palenik B."/>
            <person name="Pazour G.J."/>
            <person name="Richardson P.M."/>
            <person name="Rynearson T.A."/>
            <person name="Saito M.A."/>
            <person name="Schwartz D.C."/>
            <person name="Thamatrakoln K."/>
            <person name="Valentin K."/>
            <person name="Vardi A."/>
            <person name="Wilkerson F.P."/>
            <person name="Rokhsar D.S."/>
        </authorList>
    </citation>
    <scope>NUCLEOTIDE SEQUENCE [LARGE SCALE GENOMIC DNA]</scope>
    <source>
        <strain evidence="7 8">CCMP1335</strain>
    </source>
</reference>
<dbReference type="PaxDb" id="35128-Thaps6875"/>
<dbReference type="InParanoid" id="B5YMQ7"/>
<dbReference type="PANTHER" id="PTHR22118:SF14">
    <property type="entry name" value="DYNEIN AXONEMAL ASSEMBLY FACTOR 3"/>
    <property type="match status" value="1"/>
</dbReference>
<dbReference type="GeneID" id="7449017"/>
<dbReference type="InterPro" id="IPR027974">
    <property type="entry name" value="DUF4470"/>
</dbReference>
<keyword evidence="4" id="KW-0970">Cilium biogenesis/degradation</keyword>
<evidence type="ECO:0000259" key="5">
    <source>
        <dbReference type="Pfam" id="PF14737"/>
    </source>
</evidence>
<feature type="domain" description="DUF4470" evidence="5">
    <location>
        <begin position="3"/>
        <end position="107"/>
    </location>
</feature>
<dbReference type="HOGENOM" id="CLU_024420_1_0_1"/>
<dbReference type="InterPro" id="IPR028235">
    <property type="entry name" value="DNAAF3_C"/>
</dbReference>
<accession>B5YMQ7</accession>
<gene>
    <name evidence="7" type="ORF">THAPS_6875</name>
</gene>
<proteinExistence type="inferred from homology"/>
<sequence>MSWGLSPQTNLLSGKQHQSNEVNILLLCPGDPRSILKTLADAVIERGSLDDGADSYSQSQHLRFHIVEEHTEILARHFLLLHTFFDESVPIKQRSVMYLEIFGNSMITDKASAYVEEKGKSLVELVLDEKEQLGLEGIFDLSLLKQREKDDLASVFESFGAPSHCDLMEERSYILRSYYGDRYDSRSAVIDWDYHTQVKPFASIIHPTQFRDWRLEGQAFEFGGSSYNSTNQTVPIPTKSRTHLKMDVTTGPFISYGIDCDRTDPFADALFEVHNKGTGAVQHRYSSTDVSLYNIARFMWEISTREEYRMQTKGDVLSGIGGECIEKIDTDNVQEETDPPGRVSFSIVPIKDCRTLFRKQRFKGLFHSVFVSHDASSIVKDLNFYELMKSGASMTVETCSLQVVTNKSHKQESTKRLREMLGGANMTETTVVRNADCNESLLMFRIN</sequence>
<evidence type="ECO:0000256" key="1">
    <source>
        <dbReference type="ARBA" id="ARBA00004496"/>
    </source>
</evidence>
<evidence type="ECO:0000259" key="6">
    <source>
        <dbReference type="Pfam" id="PF14740"/>
    </source>
</evidence>
<dbReference type="PANTHER" id="PTHR22118">
    <property type="entry name" value="DYNEIN ASSEMBLY FACTOR 3, AXONEMAL"/>
    <property type="match status" value="1"/>
</dbReference>
<dbReference type="RefSeq" id="XP_002296133.1">
    <property type="nucleotide sequence ID" value="XM_002296097.1"/>
</dbReference>